<dbReference type="AlphaFoldDB" id="A0A0R0B2H8"/>
<evidence type="ECO:0000313" key="2">
    <source>
        <dbReference type="EMBL" id="KRG47368.1"/>
    </source>
</evidence>
<evidence type="ECO:0000313" key="3">
    <source>
        <dbReference type="Proteomes" id="UP000051802"/>
    </source>
</evidence>
<reference evidence="2 3" key="1">
    <citation type="submission" date="2015-10" db="EMBL/GenBank/DDBJ databases">
        <title>Genome sequencing and analysis of members of genus Stenotrophomonas.</title>
        <authorList>
            <person name="Patil P.P."/>
            <person name="Midha S."/>
            <person name="Patil P.B."/>
        </authorList>
    </citation>
    <scope>NUCLEOTIDE SEQUENCE [LARGE SCALE GENOMIC DNA]</scope>
    <source>
        <strain evidence="2 3">JCM 16536</strain>
    </source>
</reference>
<sequence>MTADLTAADIAREGSIRRIANEMRVEHLLENESERRRLWEQMREKSLARSQAQVERMEQAGGLQP</sequence>
<keyword evidence="3" id="KW-1185">Reference proteome</keyword>
<name>A0A0R0B2H8_9GAMM</name>
<organism evidence="2 3">
    <name type="scientific">Stenotrophomonas panacihumi</name>
    <dbReference type="NCBI Taxonomy" id="676599"/>
    <lineage>
        <taxon>Bacteria</taxon>
        <taxon>Pseudomonadati</taxon>
        <taxon>Pseudomonadota</taxon>
        <taxon>Gammaproteobacteria</taxon>
        <taxon>Lysobacterales</taxon>
        <taxon>Lysobacteraceae</taxon>
        <taxon>Stenotrophomonas</taxon>
    </lineage>
</organism>
<gene>
    <name evidence="2" type="ORF">ARC20_03300</name>
</gene>
<dbReference type="EMBL" id="LLXU01000035">
    <property type="protein sequence ID" value="KRG47368.1"/>
    <property type="molecule type" value="Genomic_DNA"/>
</dbReference>
<protein>
    <submittedName>
        <fullName evidence="2">Uncharacterized protein</fullName>
    </submittedName>
</protein>
<proteinExistence type="predicted"/>
<feature type="region of interest" description="Disordered" evidence="1">
    <location>
        <begin position="44"/>
        <end position="65"/>
    </location>
</feature>
<dbReference type="RefSeq" id="WP_057643437.1">
    <property type="nucleotide sequence ID" value="NZ_LLXU01000035.1"/>
</dbReference>
<dbReference type="OrthoDB" id="9026927at2"/>
<dbReference type="Proteomes" id="UP000051802">
    <property type="component" value="Unassembled WGS sequence"/>
</dbReference>
<accession>A0A0R0B2H8</accession>
<evidence type="ECO:0000256" key="1">
    <source>
        <dbReference type="SAM" id="MobiDB-lite"/>
    </source>
</evidence>
<comment type="caution">
    <text evidence="2">The sequence shown here is derived from an EMBL/GenBank/DDBJ whole genome shotgun (WGS) entry which is preliminary data.</text>
</comment>